<protein>
    <submittedName>
        <fullName evidence="1">Hydrolase, alpha/beta fold family</fullName>
    </submittedName>
</protein>
<proteinExistence type="predicted"/>
<sequence>MHAPSSQKQFGIFKVLDNNTSVEMNGEVNSQSLTNFTSLTTAYPNITIIHIKTCDGSSDDDVNLQLSALVHKKKINTHIVDGGLVASGGTDFFLAGVERSKGSNTKIGVHSWAGNDQEATDFPEGHIEHRKYIEYYVSVGFSQTQAKSFYYFTINAAPASSIHWMTDAEIQQYSLLTKISR</sequence>
<dbReference type="eggNOG" id="COG0740">
    <property type="taxonomic scope" value="Bacteria"/>
</dbReference>
<evidence type="ECO:0000313" key="1">
    <source>
        <dbReference type="EMBL" id="EAY30594.1"/>
    </source>
</evidence>
<gene>
    <name evidence="1" type="ORF">M23134_03232</name>
</gene>
<dbReference type="InterPro" id="IPR029045">
    <property type="entry name" value="ClpP/crotonase-like_dom_sf"/>
</dbReference>
<dbReference type="GO" id="GO:0016787">
    <property type="term" value="F:hydrolase activity"/>
    <property type="evidence" value="ECO:0007669"/>
    <property type="project" value="UniProtKB-KW"/>
</dbReference>
<dbReference type="EMBL" id="AAWS01000006">
    <property type="protein sequence ID" value="EAY30594.1"/>
    <property type="molecule type" value="Genomic_DNA"/>
</dbReference>
<dbReference type="AlphaFoldDB" id="A1ZGH7"/>
<dbReference type="OrthoDB" id="6198264at2"/>
<dbReference type="SUPFAM" id="SSF52096">
    <property type="entry name" value="ClpP/crotonase"/>
    <property type="match status" value="1"/>
</dbReference>
<name>A1ZGH7_MICM2</name>
<evidence type="ECO:0000313" key="2">
    <source>
        <dbReference type="Proteomes" id="UP000004095"/>
    </source>
</evidence>
<comment type="caution">
    <text evidence="1">The sequence shown here is derived from an EMBL/GenBank/DDBJ whole genome shotgun (WGS) entry which is preliminary data.</text>
</comment>
<organism evidence="1 2">
    <name type="scientific">Microscilla marina ATCC 23134</name>
    <dbReference type="NCBI Taxonomy" id="313606"/>
    <lineage>
        <taxon>Bacteria</taxon>
        <taxon>Pseudomonadati</taxon>
        <taxon>Bacteroidota</taxon>
        <taxon>Cytophagia</taxon>
        <taxon>Cytophagales</taxon>
        <taxon>Microscillaceae</taxon>
        <taxon>Microscilla</taxon>
    </lineage>
</organism>
<keyword evidence="1" id="KW-0378">Hydrolase</keyword>
<keyword evidence="2" id="KW-1185">Reference proteome</keyword>
<dbReference type="Gene3D" id="3.90.226.10">
    <property type="entry name" value="2-enoyl-CoA Hydratase, Chain A, domain 1"/>
    <property type="match status" value="1"/>
</dbReference>
<accession>A1ZGH7</accession>
<dbReference type="Proteomes" id="UP000004095">
    <property type="component" value="Unassembled WGS sequence"/>
</dbReference>
<dbReference type="RefSeq" id="WP_002694886.1">
    <property type="nucleotide sequence ID" value="NZ_AAWS01000006.1"/>
</dbReference>
<reference evidence="1 2" key="1">
    <citation type="submission" date="2007-01" db="EMBL/GenBank/DDBJ databases">
        <authorList>
            <person name="Haygood M."/>
            <person name="Podell S."/>
            <person name="Anderson C."/>
            <person name="Hopkinson B."/>
            <person name="Roe K."/>
            <person name="Barbeau K."/>
            <person name="Gaasterland T."/>
            <person name="Ferriera S."/>
            <person name="Johnson J."/>
            <person name="Kravitz S."/>
            <person name="Beeson K."/>
            <person name="Sutton G."/>
            <person name="Rogers Y.-H."/>
            <person name="Friedman R."/>
            <person name="Frazier M."/>
            <person name="Venter J.C."/>
        </authorList>
    </citation>
    <scope>NUCLEOTIDE SEQUENCE [LARGE SCALE GENOMIC DNA]</scope>
    <source>
        <strain evidence="1 2">ATCC 23134</strain>
    </source>
</reference>